<accession>A0A6N2ZG87</accession>
<dbReference type="Pfam" id="PF13649">
    <property type="entry name" value="Methyltransf_25"/>
    <property type="match status" value="1"/>
</dbReference>
<gene>
    <name evidence="4" type="primary">tylM1</name>
    <name evidence="4" type="ORF">SSLFYP27_00631</name>
</gene>
<keyword evidence="2 4" id="KW-0808">Transferase</keyword>
<dbReference type="PANTHER" id="PTHR43861">
    <property type="entry name" value="TRANS-ACONITATE 2-METHYLTRANSFERASE-RELATED"/>
    <property type="match status" value="1"/>
</dbReference>
<dbReference type="CDD" id="cd02440">
    <property type="entry name" value="AdoMet_MTases"/>
    <property type="match status" value="1"/>
</dbReference>
<dbReference type="GO" id="GO:0008168">
    <property type="term" value="F:methyltransferase activity"/>
    <property type="evidence" value="ECO:0007669"/>
    <property type="project" value="UniProtKB-KW"/>
</dbReference>
<dbReference type="PANTHER" id="PTHR43861:SF1">
    <property type="entry name" value="TRANS-ACONITATE 2-METHYLTRANSFERASE"/>
    <property type="match status" value="1"/>
</dbReference>
<dbReference type="GO" id="GO:0032259">
    <property type="term" value="P:methylation"/>
    <property type="evidence" value="ECO:0007669"/>
    <property type="project" value="UniProtKB-KW"/>
</dbReference>
<organism evidence="4">
    <name type="scientific">Staphylococcus simulans</name>
    <dbReference type="NCBI Taxonomy" id="1286"/>
    <lineage>
        <taxon>Bacteria</taxon>
        <taxon>Bacillati</taxon>
        <taxon>Bacillota</taxon>
        <taxon>Bacilli</taxon>
        <taxon>Bacillales</taxon>
        <taxon>Staphylococcaceae</taxon>
        <taxon>Staphylococcus</taxon>
    </lineage>
</organism>
<dbReference type="InterPro" id="IPR029063">
    <property type="entry name" value="SAM-dependent_MTases_sf"/>
</dbReference>
<dbReference type="SUPFAM" id="SSF53335">
    <property type="entry name" value="S-adenosyl-L-methionine-dependent methyltransferases"/>
    <property type="match status" value="1"/>
</dbReference>
<dbReference type="RefSeq" id="WP_156666503.1">
    <property type="nucleotide sequence ID" value="NZ_CACRUO010000018.1"/>
</dbReference>
<proteinExistence type="predicted"/>
<protein>
    <submittedName>
        <fullName evidence="4">dTDP-3-amino-3,6-dideoxy-alpha-D-glucopyranose N,N-dimethyltransferase</fullName>
        <ecNumber evidence="4">2.1.1.235</ecNumber>
    </submittedName>
</protein>
<name>A0A6N2ZG87_STASI</name>
<dbReference type="EC" id="2.1.1.235" evidence="4"/>
<sequence>MSQYEGFSQYYDELTQDQPYNQWLEIIRQATSKRTSILDIGCGTGSLTTLLTDFKSVTGMDLSSDMLAVASQKSDSVRWIEGDMTDFELGQNFDVITILCDSLNYITDQHDVIETFKHVYRHLNTDGTFIFDVHSKFKMNTLFANQTYIDETEHIFLAWEAIQGDLPDSVWHYMTFFEQQDDRSYRRFDEEHFQKTFSEQAYIEMLNEVGFSHIHTFYDFDIKNHDEQSDRLFFIVKK</sequence>
<dbReference type="EMBL" id="CACRUO010000018">
    <property type="protein sequence ID" value="VYT78394.1"/>
    <property type="molecule type" value="Genomic_DNA"/>
</dbReference>
<dbReference type="AlphaFoldDB" id="A0A6N2ZG87"/>
<dbReference type="Gene3D" id="3.40.50.150">
    <property type="entry name" value="Vaccinia Virus protein VP39"/>
    <property type="match status" value="1"/>
</dbReference>
<evidence type="ECO:0000256" key="2">
    <source>
        <dbReference type="ARBA" id="ARBA00022679"/>
    </source>
</evidence>
<feature type="domain" description="Methyltransferase" evidence="3">
    <location>
        <begin position="37"/>
        <end position="127"/>
    </location>
</feature>
<reference evidence="4" key="1">
    <citation type="submission" date="2019-11" db="EMBL/GenBank/DDBJ databases">
        <authorList>
            <person name="Feng L."/>
        </authorList>
    </citation>
    <scope>NUCLEOTIDE SEQUENCE</scope>
    <source>
        <strain evidence="4">SsimulansLFYP27</strain>
    </source>
</reference>
<keyword evidence="1 4" id="KW-0489">Methyltransferase</keyword>
<evidence type="ECO:0000313" key="4">
    <source>
        <dbReference type="EMBL" id="VYT78394.1"/>
    </source>
</evidence>
<evidence type="ECO:0000259" key="3">
    <source>
        <dbReference type="Pfam" id="PF13649"/>
    </source>
</evidence>
<evidence type="ECO:0000256" key="1">
    <source>
        <dbReference type="ARBA" id="ARBA00022603"/>
    </source>
</evidence>
<dbReference type="Gene3D" id="2.20.25.110">
    <property type="entry name" value="S-adenosyl-L-methionine-dependent methyltransferases"/>
    <property type="match status" value="1"/>
</dbReference>
<dbReference type="InterPro" id="IPR041698">
    <property type="entry name" value="Methyltransf_25"/>
</dbReference>